<feature type="domain" description="S1 motif" evidence="14">
    <location>
        <begin position="732"/>
        <end position="801"/>
    </location>
</feature>
<dbReference type="FunFam" id="2.40.50.140:FF:000148">
    <property type="entry name" value="protein RRP5 homolog isoform X1"/>
    <property type="match status" value="1"/>
</dbReference>
<dbReference type="FunFam" id="1.25.40.10:FF:000065">
    <property type="entry name" value="Programmed cell death 11"/>
    <property type="match status" value="1"/>
</dbReference>
<dbReference type="PANTHER" id="PTHR23270">
    <property type="entry name" value="PROGRAMMED CELL DEATH PROTEIN 11 PRE-RRNA PROCESSING PROTEIN RRP5"/>
    <property type="match status" value="1"/>
</dbReference>
<evidence type="ECO:0000313" key="15">
    <source>
        <dbReference type="Ensembl" id="ENSANIP00000017438.1"/>
    </source>
</evidence>
<dbReference type="CDD" id="cd05696">
    <property type="entry name" value="S1_Rrp5_repeat_hs4"/>
    <property type="match status" value="1"/>
</dbReference>
<dbReference type="SUPFAM" id="SSF48452">
    <property type="entry name" value="TPR-like"/>
    <property type="match status" value="2"/>
</dbReference>
<dbReference type="CDD" id="cd05705">
    <property type="entry name" value="S1_Rrp5_repeat_hs14"/>
    <property type="match status" value="1"/>
</dbReference>
<organism evidence="15 16">
    <name type="scientific">Accipiter nisus</name>
    <name type="common">Eurasian sparrowhawk</name>
    <dbReference type="NCBI Taxonomy" id="211598"/>
    <lineage>
        <taxon>Eukaryota</taxon>
        <taxon>Metazoa</taxon>
        <taxon>Chordata</taxon>
        <taxon>Craniata</taxon>
        <taxon>Vertebrata</taxon>
        <taxon>Euteleostomi</taxon>
        <taxon>Archelosauria</taxon>
        <taxon>Archosauria</taxon>
        <taxon>Dinosauria</taxon>
        <taxon>Saurischia</taxon>
        <taxon>Theropoda</taxon>
        <taxon>Coelurosauria</taxon>
        <taxon>Aves</taxon>
        <taxon>Neognathae</taxon>
        <taxon>Neoaves</taxon>
        <taxon>Telluraves</taxon>
        <taxon>Accipitrimorphae</taxon>
        <taxon>Accipitriformes</taxon>
        <taxon>Accipitridae</taxon>
        <taxon>Accipitrinae</taxon>
        <taxon>Accipiter</taxon>
    </lineage>
</organism>
<dbReference type="Pfam" id="PF00575">
    <property type="entry name" value="S1"/>
    <property type="match status" value="2"/>
</dbReference>
<keyword evidence="2" id="KW-1017">Isopeptide bond</keyword>
<keyword evidence="3" id="KW-0698">rRNA processing</keyword>
<dbReference type="CDD" id="cd05693">
    <property type="entry name" value="S1_Rrp5_repeat_hs1_sc1"/>
    <property type="match status" value="1"/>
</dbReference>
<dbReference type="GO" id="GO:0032040">
    <property type="term" value="C:small-subunit processome"/>
    <property type="evidence" value="ECO:0007669"/>
    <property type="project" value="TreeGrafter"/>
</dbReference>
<feature type="domain" description="S1 motif" evidence="14">
    <location>
        <begin position="1322"/>
        <end position="1394"/>
    </location>
</feature>
<comment type="subunit">
    <text evidence="10">Interacts with NF-kappa-B p50/NFKB1 and NF-kappa-B p65/RELA.</text>
</comment>
<dbReference type="SUPFAM" id="SSF50249">
    <property type="entry name" value="Nucleic acid-binding proteins"/>
    <property type="match status" value="10"/>
</dbReference>
<dbReference type="InterPro" id="IPR048058">
    <property type="entry name" value="Rrp5_S1_rpt_hs11_sc8"/>
</dbReference>
<dbReference type="SMART" id="SM00386">
    <property type="entry name" value="HAT"/>
    <property type="match status" value="5"/>
</dbReference>
<evidence type="ECO:0000256" key="10">
    <source>
        <dbReference type="ARBA" id="ARBA00062488"/>
    </source>
</evidence>
<reference evidence="15" key="2">
    <citation type="submission" date="2025-09" db="UniProtKB">
        <authorList>
            <consortium name="Ensembl"/>
        </authorList>
    </citation>
    <scope>IDENTIFICATION</scope>
</reference>
<dbReference type="FunFam" id="2.40.50.140:FF:000194">
    <property type="entry name" value="Programmed cell death 11"/>
    <property type="match status" value="1"/>
</dbReference>
<dbReference type="InterPro" id="IPR011990">
    <property type="entry name" value="TPR-like_helical_dom_sf"/>
</dbReference>
<evidence type="ECO:0000256" key="4">
    <source>
        <dbReference type="ARBA" id="ARBA00022553"/>
    </source>
</evidence>
<dbReference type="CDD" id="cd05703">
    <property type="entry name" value="S1_Rrp5_repeat_hs12_sc9"/>
    <property type="match status" value="1"/>
</dbReference>
<keyword evidence="7" id="KW-0007">Acetylation</keyword>
<evidence type="ECO:0000256" key="13">
    <source>
        <dbReference type="SAM" id="MobiDB-lite"/>
    </source>
</evidence>
<dbReference type="FunFam" id="2.40.50.140:FF:000175">
    <property type="entry name" value="Programmed cell death 11"/>
    <property type="match status" value="1"/>
</dbReference>
<dbReference type="SMART" id="SM00316">
    <property type="entry name" value="S1"/>
    <property type="match status" value="13"/>
</dbReference>
<feature type="domain" description="S1 motif" evidence="14">
    <location>
        <begin position="1033"/>
        <end position="1106"/>
    </location>
</feature>
<keyword evidence="5" id="KW-0677">Repeat</keyword>
<dbReference type="CDD" id="cd05695">
    <property type="entry name" value="S1_Rrp5_repeat_hs3"/>
    <property type="match status" value="1"/>
</dbReference>
<dbReference type="InterPro" id="IPR003029">
    <property type="entry name" value="S1_domain"/>
</dbReference>
<comment type="function">
    <text evidence="9">Essential for the generation of mature 18S rRNA, specifically necessary for cleavages at sites A0, 1 and 2 of the 47S precursor. Directly interacts with U3 snoRNA.</text>
</comment>
<dbReference type="PROSITE" id="PS50126">
    <property type="entry name" value="S1"/>
    <property type="match status" value="11"/>
</dbReference>
<dbReference type="InterPro" id="IPR045209">
    <property type="entry name" value="Rrp5"/>
</dbReference>
<dbReference type="PANTHER" id="PTHR23270:SF10">
    <property type="entry name" value="PROTEIN RRP5 HOMOLOG"/>
    <property type="match status" value="1"/>
</dbReference>
<evidence type="ECO:0000256" key="3">
    <source>
        <dbReference type="ARBA" id="ARBA00022552"/>
    </source>
</evidence>
<evidence type="ECO:0000256" key="6">
    <source>
        <dbReference type="ARBA" id="ARBA00022843"/>
    </source>
</evidence>
<accession>A0A8B9RX94</accession>
<name>A0A8B9RX94_9AVES</name>
<comment type="subcellular location">
    <subcellularLocation>
        <location evidence="1">Nucleus</location>
        <location evidence="1">Nucleolus</location>
    </subcellularLocation>
</comment>
<evidence type="ECO:0000259" key="14">
    <source>
        <dbReference type="PROSITE" id="PS50126"/>
    </source>
</evidence>
<evidence type="ECO:0000256" key="2">
    <source>
        <dbReference type="ARBA" id="ARBA00022499"/>
    </source>
</evidence>
<keyword evidence="8" id="KW-0539">Nucleus</keyword>
<dbReference type="Gene3D" id="1.25.40.10">
    <property type="entry name" value="Tetratricopeptide repeat domain"/>
    <property type="match status" value="1"/>
</dbReference>
<dbReference type="CDD" id="cd05697">
    <property type="entry name" value="S1_Rrp5_repeat_hs5"/>
    <property type="match status" value="1"/>
</dbReference>
<keyword evidence="6" id="KW-0832">Ubl conjugation</keyword>
<dbReference type="FunFam" id="2.40.50.140:FF:000103">
    <property type="entry name" value="protein RRP5 homolog"/>
    <property type="match status" value="2"/>
</dbReference>
<reference evidence="15" key="1">
    <citation type="submission" date="2025-08" db="UniProtKB">
        <authorList>
            <consortium name="Ensembl"/>
        </authorList>
    </citation>
    <scope>IDENTIFICATION</scope>
</reference>
<evidence type="ECO:0000256" key="12">
    <source>
        <dbReference type="ARBA" id="ARBA00080810"/>
    </source>
</evidence>
<evidence type="ECO:0000313" key="16">
    <source>
        <dbReference type="Proteomes" id="UP000694541"/>
    </source>
</evidence>
<feature type="domain" description="S1 motif" evidence="14">
    <location>
        <begin position="1147"/>
        <end position="1220"/>
    </location>
</feature>
<feature type="domain" description="S1 motif" evidence="14">
    <location>
        <begin position="365"/>
        <end position="436"/>
    </location>
</feature>
<dbReference type="Gene3D" id="2.40.50.140">
    <property type="entry name" value="Nucleic acid-binding proteins"/>
    <property type="match status" value="10"/>
</dbReference>
<evidence type="ECO:0000256" key="1">
    <source>
        <dbReference type="ARBA" id="ARBA00004604"/>
    </source>
</evidence>
<dbReference type="CDD" id="cd05702">
    <property type="entry name" value="S1_Rrp5_repeat_hs11_sc8"/>
    <property type="match status" value="1"/>
</dbReference>
<dbReference type="CDD" id="cd05704">
    <property type="entry name" value="S1_Rrp5_repeat_hs13"/>
    <property type="match status" value="1"/>
</dbReference>
<dbReference type="CDD" id="cd05694">
    <property type="entry name" value="S1_Rrp5_repeat_hs2_sc2"/>
    <property type="match status" value="1"/>
</dbReference>
<evidence type="ECO:0000256" key="5">
    <source>
        <dbReference type="ARBA" id="ARBA00022737"/>
    </source>
</evidence>
<feature type="region of interest" description="Disordered" evidence="13">
    <location>
        <begin position="1519"/>
        <end position="1550"/>
    </location>
</feature>
<proteinExistence type="predicted"/>
<feature type="domain" description="S1 motif" evidence="14">
    <location>
        <begin position="281"/>
        <end position="346"/>
    </location>
</feature>
<keyword evidence="4" id="KW-0597">Phosphoprotein</keyword>
<dbReference type="InterPro" id="IPR057302">
    <property type="entry name" value="Rrp5_S1"/>
</dbReference>
<feature type="region of interest" description="Disordered" evidence="13">
    <location>
        <begin position="1"/>
        <end position="32"/>
    </location>
</feature>
<feature type="domain" description="S1 motif" evidence="14">
    <location>
        <begin position="542"/>
        <end position="611"/>
    </location>
</feature>
<feature type="domain" description="S1 motif" evidence="14">
    <location>
        <begin position="83"/>
        <end position="171"/>
    </location>
</feature>
<dbReference type="GO" id="GO:0003723">
    <property type="term" value="F:RNA binding"/>
    <property type="evidence" value="ECO:0007669"/>
    <property type="project" value="TreeGrafter"/>
</dbReference>
<dbReference type="GO" id="GO:0006364">
    <property type="term" value="P:rRNA processing"/>
    <property type="evidence" value="ECO:0007669"/>
    <property type="project" value="UniProtKB-KW"/>
</dbReference>
<evidence type="ECO:0000256" key="11">
    <source>
        <dbReference type="ARBA" id="ARBA00067510"/>
    </source>
</evidence>
<evidence type="ECO:0000256" key="8">
    <source>
        <dbReference type="ARBA" id="ARBA00023242"/>
    </source>
</evidence>
<evidence type="ECO:0000256" key="9">
    <source>
        <dbReference type="ARBA" id="ARBA00059726"/>
    </source>
</evidence>
<dbReference type="FunFam" id="2.40.50.140:FF:000200">
    <property type="entry name" value="Programmed cell death 11"/>
    <property type="match status" value="1"/>
</dbReference>
<protein>
    <recommendedName>
        <fullName evidence="11">Protein RRP5 homolog</fullName>
    </recommendedName>
    <alternativeName>
        <fullName evidence="12">Programmed cell death protein 11</fullName>
    </alternativeName>
</protein>
<keyword evidence="16" id="KW-1185">Reference proteome</keyword>
<dbReference type="InterPro" id="IPR048059">
    <property type="entry name" value="Rrp5_S1_rpt_hs1_sc1"/>
</dbReference>
<sequence length="1901" mass="212799">MASLEENFPRGGIQKKPTEGKTSNPKLERDNLFDVHHEEQAQKRKRSQSVQGKQKKFKADNIATAKDSVVNIEPLTIEALCEGMLLLGCIKEVSDYELVISLPNGLSGFVPVTQISDAYSKLLSKEVAQGELLEDLNPLSDMYSPGMLVRCIVTSVEKSADGRRSIKLSIDPKKVNKGLNASALTSGMLLSGFVSSVEDHGYLIDIGVSGTHAFLPRQKAQNYIKAVKRGPDLKIGQNLNCIVVEVKNEGRVVRLSVDRSEVAASLATERQNWTLSNLLPGLVVKARVQKVVPLGMKLSFLSSFTGIVDFMHMDPEKSMNYSPDQVMKACILSIHPTSKVVRLTLRQAFLYPGGSPNQLSNDRMGAVVEESTVKAFYKQFGAVFELDDGTLAFARLKHLSKTRKSFKPGAFKTGCKHKCRIIDYSLMDEMCIVSLKYQIIEARFLQYQDIHTGDVVQGKVFALKPIGMQVKVTDGIKGLVPSMHLADVILKQPEKKYNIGDEVRCRVLECNPAGRKLILTLKKSLIQSKLPVLSNYEDAKAGLITHGFVVCAREFGCIVKFYNDVKGLVPKNELSSEPISSPDKVFHEGQVVKVMVLKCEPQQERLLLSFRLSSKPALEDKKECTPKKKKEVKYQIGEMVDVKVLKKKDSGLEVSILEDEGNVIASIPTVHLSDFVAICKLLWHCLQEGDVLPRVMCLSDKGDHIILSRKSAVISAVQEEQIVRSFSEIQPGMLLTGYVRNVMPFGVFVEFPFGVTGLAPKVSMSDKFVTDTKDHFVVGQTVIAKVMSIDEEKQRVLLNLKVSECSSGDSAAESFALLSQYFKEMEEIRNLLRRRGEPSTTQGLCELVPGKELQLVVQDVKEDGSALFSGSCVTGLTVTATRYHLGDKNIVPGEKTKALVLHVDALTSKVYVSLREELLKQRAKQRLTENSQHSAIVQHIAEDFAVVSLLETGQLAAIPIASHFNDTFRFDSEKLKVGQTIFATLKVVKVNDHGVLLAVQDPAKKKVFVRIRNESETALEEMLPAVKHSLSLGDTVTGTVKSVKPTHVTVAIDDKLTGSIHASRILDEVPIGSFPTYTLKAGQKVTARVIGGRDVNTHRYLPITHPHFTRSIPELSIRPSEIEGKVTAMLNLKEDSTLKKLGLYNVGQTVTCFVKKYNILKNWLEVEVAPDIRGRVPHLLLSLNTKVLKHPEKSFKNGQAVSATVTGTDVTETNLCLSLTGIQSLEQGTITVGMVTKVTPHVGLTIALPGGKTGKVSIFQLNDTYMENPLGDFKVGKIVRCCILSNENGKIQLSLRQSRLNPKSNSKVEDVEITCIRDVKKGQLVRGYVKSISPSGVFFGLSTSLLGRILFQNVSPYFVQKHSLYEKYLPEGKLLTAKVLGVNGKEKHIELSLLPEDTGMPSVLPESLGLPRYDAEEEKREAGDREKREELKLKAKRTRENSESEQEAKTKKRKVCPADENDSGIEIYYREEDDDDQEEEAAKKKSKIRKPDEAPRLQVSMGFTWDEDMNAMDIPMLNQKEESSESEEEEDLQSKLKKQTKKEKELEKQKKEKELCKLEAALMDPSRQPQSADDFDRLVLSSPNSSILWLQYMAFHLQATEIEKARAVAERALKTICFREEQEKLNVWVALLNLENMYGTEETLMKVFERAVQYNEPLKVFQHLCDIYANSEKYKQAEELYHTMLKRFRQEKSVWLKYASFLLKQGQTEATHRLLERALKALPTKEHVDVISRFAQLEFRFGDPEHAKALFESTLSSYPKRTDIWSIYMDIMIKHGSQKEVRDIFERVIHLSLAPKKMKFFFKRYLDYEKKFGTAESVLAVKRAALEAMPARQPRTPHFLLASLPPLRHLSLSSSSRPACCRGRRPPSSFPSFLVAVSPGLRSALPRGCLQHRQIFSDTHI</sequence>
<dbReference type="CDD" id="cd04461">
    <property type="entry name" value="S1_Rrp5_repeat_hs8_sc7"/>
    <property type="match status" value="1"/>
</dbReference>
<dbReference type="InterPro" id="IPR012340">
    <property type="entry name" value="NA-bd_OB-fold"/>
</dbReference>
<dbReference type="Pfam" id="PF23231">
    <property type="entry name" value="HAT_Syf1_CNRKL1_C"/>
    <property type="match status" value="1"/>
</dbReference>
<dbReference type="CDD" id="cd05698">
    <property type="entry name" value="S1_Rrp5_repeat_hs6_sc5"/>
    <property type="match status" value="1"/>
</dbReference>
<dbReference type="Ensembl" id="ENSANIT00000018032.1">
    <property type="protein sequence ID" value="ENSANIP00000017438.1"/>
    <property type="gene ID" value="ENSANIG00000011857.1"/>
</dbReference>
<dbReference type="Pfam" id="PF23459">
    <property type="entry name" value="S1_RRP5"/>
    <property type="match status" value="8"/>
</dbReference>
<dbReference type="Proteomes" id="UP000694541">
    <property type="component" value="Unplaced"/>
</dbReference>
<dbReference type="InterPro" id="IPR003107">
    <property type="entry name" value="HAT"/>
</dbReference>
<evidence type="ECO:0000256" key="7">
    <source>
        <dbReference type="ARBA" id="ARBA00022990"/>
    </source>
</evidence>
<dbReference type="FunFam" id="2.40.50.140:FF:000155">
    <property type="entry name" value="rRNA biogenesis protein RRP5"/>
    <property type="match status" value="1"/>
</dbReference>
<feature type="region of interest" description="Disordered" evidence="13">
    <location>
        <begin position="1398"/>
        <end position="1499"/>
    </location>
</feature>
<feature type="compositionally biased region" description="Basic and acidic residues" evidence="13">
    <location>
        <begin position="1413"/>
        <end position="1449"/>
    </location>
</feature>
<feature type="domain" description="S1 motif" evidence="14">
    <location>
        <begin position="453"/>
        <end position="522"/>
    </location>
</feature>
<feature type="domain" description="S1 motif" evidence="14">
    <location>
        <begin position="187"/>
        <end position="258"/>
    </location>
</feature>
<feature type="domain" description="S1 motif" evidence="14">
    <location>
        <begin position="1228"/>
        <end position="1296"/>
    </location>
</feature>
<dbReference type="InterPro" id="IPR055430">
    <property type="entry name" value="HAT_Syf1_CNRKL1_C"/>
</dbReference>